<dbReference type="SUPFAM" id="SSF56042">
    <property type="entry name" value="PurM C-terminal domain-like"/>
    <property type="match status" value="1"/>
</dbReference>
<dbReference type="GO" id="GO:0046084">
    <property type="term" value="P:adenine biosynthetic process"/>
    <property type="evidence" value="ECO:0007669"/>
    <property type="project" value="TreeGrafter"/>
</dbReference>
<feature type="domain" description="PurM-like C-terminal" evidence="15">
    <location>
        <begin position="9"/>
        <end position="172"/>
    </location>
</feature>
<dbReference type="GO" id="GO:0006189">
    <property type="term" value="P:'de novo' IMP biosynthetic process"/>
    <property type="evidence" value="ECO:0007669"/>
    <property type="project" value="UniProtKB-UniPathway"/>
</dbReference>
<feature type="non-terminal residue" evidence="16">
    <location>
        <position position="1"/>
    </location>
</feature>
<dbReference type="Gene3D" id="3.90.650.10">
    <property type="entry name" value="PurM-like C-terminal domain"/>
    <property type="match status" value="1"/>
</dbReference>
<comment type="subcellular location">
    <subcellularLocation>
        <location evidence="1">Cytoplasm</location>
    </subcellularLocation>
</comment>
<evidence type="ECO:0000256" key="5">
    <source>
        <dbReference type="ARBA" id="ARBA00020367"/>
    </source>
</evidence>
<evidence type="ECO:0000256" key="12">
    <source>
        <dbReference type="ARBA" id="ARBA00032931"/>
    </source>
</evidence>
<evidence type="ECO:0000259" key="15">
    <source>
        <dbReference type="Pfam" id="PF02769"/>
    </source>
</evidence>
<keyword evidence="9" id="KW-0658">Purine biosynthesis</keyword>
<evidence type="ECO:0000256" key="8">
    <source>
        <dbReference type="ARBA" id="ARBA00022741"/>
    </source>
</evidence>
<dbReference type="GO" id="GO:0005829">
    <property type="term" value="C:cytosol"/>
    <property type="evidence" value="ECO:0007669"/>
    <property type="project" value="TreeGrafter"/>
</dbReference>
<dbReference type="InterPro" id="IPR036676">
    <property type="entry name" value="PurM-like_C_sf"/>
</dbReference>
<evidence type="ECO:0000256" key="10">
    <source>
        <dbReference type="ARBA" id="ARBA00022840"/>
    </source>
</evidence>
<dbReference type="EC" id="6.3.3.1" evidence="4"/>
<dbReference type="UniPathway" id="UPA00074">
    <property type="reaction ID" value="UER00129"/>
</dbReference>
<comment type="catalytic activity">
    <reaction evidence="14">
        <text>2-formamido-N(1)-(5-O-phospho-beta-D-ribosyl)acetamidine + ATP = 5-amino-1-(5-phospho-beta-D-ribosyl)imidazole + ADP + phosphate + H(+)</text>
        <dbReference type="Rhea" id="RHEA:23032"/>
        <dbReference type="ChEBI" id="CHEBI:15378"/>
        <dbReference type="ChEBI" id="CHEBI:30616"/>
        <dbReference type="ChEBI" id="CHEBI:43474"/>
        <dbReference type="ChEBI" id="CHEBI:137981"/>
        <dbReference type="ChEBI" id="CHEBI:147287"/>
        <dbReference type="ChEBI" id="CHEBI:456216"/>
        <dbReference type="EC" id="6.3.3.1"/>
    </reaction>
</comment>
<keyword evidence="10" id="KW-0067">ATP-binding</keyword>
<comment type="pathway">
    <text evidence="2">Purine metabolism; IMP biosynthesis via de novo pathway; 5-amino-1-(5-phospho-D-ribosyl)imidazole from N(2)-formyl-N(1)-(5-phospho-D-ribosyl)glycinamide: step 2/2.</text>
</comment>
<evidence type="ECO:0000256" key="13">
    <source>
        <dbReference type="ARBA" id="ARBA00033093"/>
    </source>
</evidence>
<accession>A0A6V8P175</accession>
<dbReference type="InterPro" id="IPR010918">
    <property type="entry name" value="PurM-like_C_dom"/>
</dbReference>
<evidence type="ECO:0000313" key="17">
    <source>
        <dbReference type="Proteomes" id="UP000543224"/>
    </source>
</evidence>
<evidence type="ECO:0000256" key="14">
    <source>
        <dbReference type="ARBA" id="ARBA00049057"/>
    </source>
</evidence>
<dbReference type="AlphaFoldDB" id="A0A6V8P175"/>
<evidence type="ECO:0000256" key="4">
    <source>
        <dbReference type="ARBA" id="ARBA00013047"/>
    </source>
</evidence>
<proteinExistence type="inferred from homology"/>
<gene>
    <name evidence="16" type="ORF">HKBW3S25_01479</name>
</gene>
<evidence type="ECO:0000256" key="7">
    <source>
        <dbReference type="ARBA" id="ARBA00022598"/>
    </source>
</evidence>
<evidence type="ECO:0000256" key="6">
    <source>
        <dbReference type="ARBA" id="ARBA00022490"/>
    </source>
</evidence>
<comment type="similarity">
    <text evidence="3">Belongs to the AIR synthase family.</text>
</comment>
<evidence type="ECO:0000256" key="11">
    <source>
        <dbReference type="ARBA" id="ARBA00031908"/>
    </source>
</evidence>
<dbReference type="Proteomes" id="UP000543224">
    <property type="component" value="Unassembled WGS sequence"/>
</dbReference>
<dbReference type="Pfam" id="PF02769">
    <property type="entry name" value="AIRS_C"/>
    <property type="match status" value="1"/>
</dbReference>
<dbReference type="PANTHER" id="PTHR10520">
    <property type="entry name" value="TRIFUNCTIONAL PURINE BIOSYNTHETIC PROTEIN ADENOSINE-3-RELATED"/>
    <property type="match status" value="1"/>
</dbReference>
<sequence>IIDGPSGIEEGDSIIALASSGLHSNGYSLVRKILFPERSREAERNKRDRDLLEILLKPTRIYVRAVSRLKKEVRIKGIAHITGGGIPDNLSRILPPDVDAEIYKGSWPAHDIFQWISQRGGVEEEEMFRVFNMGLGLVILLDSDDVDRSLEVLKEVGEKPFLVGRILSGQGRVRVVEG</sequence>
<evidence type="ECO:0000256" key="3">
    <source>
        <dbReference type="ARBA" id="ARBA00010280"/>
    </source>
</evidence>
<evidence type="ECO:0000256" key="2">
    <source>
        <dbReference type="ARBA" id="ARBA00004686"/>
    </source>
</evidence>
<dbReference type="FunFam" id="3.90.650.10:FF:000011">
    <property type="entry name" value="Phosphoribosylformylglycinamidine cyclo-ligase"/>
    <property type="match status" value="1"/>
</dbReference>
<dbReference type="InterPro" id="IPR004733">
    <property type="entry name" value="PurM_cligase"/>
</dbReference>
<dbReference type="GO" id="GO:0004637">
    <property type="term" value="F:phosphoribosylamine-glycine ligase activity"/>
    <property type="evidence" value="ECO:0007669"/>
    <property type="project" value="TreeGrafter"/>
</dbReference>
<keyword evidence="8" id="KW-0547">Nucleotide-binding</keyword>
<dbReference type="PANTHER" id="PTHR10520:SF12">
    <property type="entry name" value="TRIFUNCTIONAL PURINE BIOSYNTHETIC PROTEIN ADENOSINE-3"/>
    <property type="match status" value="1"/>
</dbReference>
<organism evidence="16 17">
    <name type="scientific">Candidatus Hakubella thermalkaliphila</name>
    <dbReference type="NCBI Taxonomy" id="2754717"/>
    <lineage>
        <taxon>Bacteria</taxon>
        <taxon>Bacillati</taxon>
        <taxon>Actinomycetota</taxon>
        <taxon>Actinomycetota incertae sedis</taxon>
        <taxon>Candidatus Hakubellales</taxon>
        <taxon>Candidatus Hakubellaceae</taxon>
        <taxon>Candidatus Hakubella</taxon>
    </lineage>
</organism>
<dbReference type="GO" id="GO:0005524">
    <property type="term" value="F:ATP binding"/>
    <property type="evidence" value="ECO:0007669"/>
    <property type="project" value="UniProtKB-KW"/>
</dbReference>
<protein>
    <recommendedName>
        <fullName evidence="5">Phosphoribosylformylglycinamidine cyclo-ligase</fullName>
        <ecNumber evidence="4">6.3.3.1</ecNumber>
    </recommendedName>
    <alternativeName>
        <fullName evidence="12">AIR synthase</fullName>
    </alternativeName>
    <alternativeName>
        <fullName evidence="13">AIRS</fullName>
    </alternativeName>
    <alternativeName>
        <fullName evidence="11">Phosphoribosyl-aminoimidazole synthetase</fullName>
    </alternativeName>
</protein>
<evidence type="ECO:0000256" key="9">
    <source>
        <dbReference type="ARBA" id="ARBA00022755"/>
    </source>
</evidence>
<dbReference type="GO" id="GO:0004641">
    <property type="term" value="F:phosphoribosylformylglycinamidine cyclo-ligase activity"/>
    <property type="evidence" value="ECO:0007669"/>
    <property type="project" value="UniProtKB-EC"/>
</dbReference>
<evidence type="ECO:0000256" key="1">
    <source>
        <dbReference type="ARBA" id="ARBA00004496"/>
    </source>
</evidence>
<keyword evidence="7 16" id="KW-0436">Ligase</keyword>
<dbReference type="EMBL" id="BLRX01000300">
    <property type="protein sequence ID" value="GFP25993.1"/>
    <property type="molecule type" value="Genomic_DNA"/>
</dbReference>
<comment type="caution">
    <text evidence="16">The sequence shown here is derived from an EMBL/GenBank/DDBJ whole genome shotgun (WGS) entry which is preliminary data.</text>
</comment>
<reference evidence="16 17" key="1">
    <citation type="journal article" date="2020" name="Front. Microbiol.">
        <title>Single-cell genomics of novel Actinobacteria with the Wood-Ljungdahl pathway discovered in a serpentinizing system.</title>
        <authorList>
            <person name="Merino N."/>
            <person name="Kawai M."/>
            <person name="Boyd E.S."/>
            <person name="Colman D.R."/>
            <person name="McGlynn S.E."/>
            <person name="Nealson K.H."/>
            <person name="Kurokawa K."/>
            <person name="Hongoh Y."/>
        </authorList>
    </citation>
    <scope>NUCLEOTIDE SEQUENCE [LARGE SCALE GENOMIC DNA]</scope>
    <source>
        <strain evidence="16 17">S25</strain>
    </source>
</reference>
<evidence type="ECO:0000313" key="16">
    <source>
        <dbReference type="EMBL" id="GFP25993.1"/>
    </source>
</evidence>
<keyword evidence="6" id="KW-0963">Cytoplasm</keyword>
<name>A0A6V8P175_9ACTN</name>